<dbReference type="EMBL" id="HBEQ01008828">
    <property type="protein sequence ID" value="CAD8519667.1"/>
    <property type="molecule type" value="Transcribed_RNA"/>
</dbReference>
<dbReference type="Gene3D" id="3.40.30.10">
    <property type="entry name" value="Glutaredoxin"/>
    <property type="match status" value="1"/>
</dbReference>
<dbReference type="Pfam" id="PF00085">
    <property type="entry name" value="Thioredoxin"/>
    <property type="match status" value="1"/>
</dbReference>
<sequence length="155" mass="16843">MAVATRVSFVVAAVFSLAGVALGAGEPLDSSNVDATVLASEDAWIVEFQSPRCGSCQEMAPVWGQFVERNKRYVRFGQVNIDTDEGMELARSSGVIEHGIPSIWAWDVRGSAEPTKIWADFETTTVQHLESLVWSKYAKREEGLPLAKLDAGVVA</sequence>
<organism evidence="3">
    <name type="scientific">Micromonas pusilla</name>
    <name type="common">Picoplanktonic green alga</name>
    <name type="synonym">Chromulina pusilla</name>
    <dbReference type="NCBI Taxonomy" id="38833"/>
    <lineage>
        <taxon>Eukaryota</taxon>
        <taxon>Viridiplantae</taxon>
        <taxon>Chlorophyta</taxon>
        <taxon>Mamiellophyceae</taxon>
        <taxon>Mamiellales</taxon>
        <taxon>Mamiellaceae</taxon>
        <taxon>Micromonas</taxon>
    </lineage>
</organism>
<feature type="domain" description="Thioredoxin" evidence="2">
    <location>
        <begin position="6"/>
        <end position="154"/>
    </location>
</feature>
<proteinExistence type="predicted"/>
<dbReference type="PANTHER" id="PTHR45815:SF3">
    <property type="entry name" value="PROTEIN DISULFIDE-ISOMERASE A6"/>
    <property type="match status" value="1"/>
</dbReference>
<evidence type="ECO:0000256" key="1">
    <source>
        <dbReference type="SAM" id="SignalP"/>
    </source>
</evidence>
<feature type="chain" id="PRO_5030942898" description="Thioredoxin domain-containing protein" evidence="1">
    <location>
        <begin position="24"/>
        <end position="155"/>
    </location>
</feature>
<feature type="signal peptide" evidence="1">
    <location>
        <begin position="1"/>
        <end position="23"/>
    </location>
</feature>
<dbReference type="GO" id="GO:0005788">
    <property type="term" value="C:endoplasmic reticulum lumen"/>
    <property type="evidence" value="ECO:0007669"/>
    <property type="project" value="TreeGrafter"/>
</dbReference>
<dbReference type="PANTHER" id="PTHR45815">
    <property type="entry name" value="PROTEIN DISULFIDE-ISOMERASE A6"/>
    <property type="match status" value="1"/>
</dbReference>
<gene>
    <name evidence="3" type="ORF">MCOM1403_LOCUS7093</name>
</gene>
<reference evidence="3" key="1">
    <citation type="submission" date="2021-01" db="EMBL/GenBank/DDBJ databases">
        <authorList>
            <person name="Corre E."/>
            <person name="Pelletier E."/>
            <person name="Niang G."/>
            <person name="Scheremetjew M."/>
            <person name="Finn R."/>
            <person name="Kale V."/>
            <person name="Holt S."/>
            <person name="Cochrane G."/>
            <person name="Meng A."/>
            <person name="Brown T."/>
            <person name="Cohen L."/>
        </authorList>
    </citation>
    <scope>NUCLEOTIDE SEQUENCE</scope>
    <source>
        <strain evidence="3">CCMP1723</strain>
    </source>
</reference>
<dbReference type="InterPro" id="IPR036249">
    <property type="entry name" value="Thioredoxin-like_sf"/>
</dbReference>
<name>A0A7S0NKG3_MICPS</name>
<dbReference type="PROSITE" id="PS51352">
    <property type="entry name" value="THIOREDOXIN_2"/>
    <property type="match status" value="1"/>
</dbReference>
<evidence type="ECO:0000313" key="3">
    <source>
        <dbReference type="EMBL" id="CAD8519667.1"/>
    </source>
</evidence>
<dbReference type="SUPFAM" id="SSF52833">
    <property type="entry name" value="Thioredoxin-like"/>
    <property type="match status" value="1"/>
</dbReference>
<dbReference type="GO" id="GO:0015035">
    <property type="term" value="F:protein-disulfide reductase activity"/>
    <property type="evidence" value="ECO:0007669"/>
    <property type="project" value="TreeGrafter"/>
</dbReference>
<evidence type="ECO:0000259" key="2">
    <source>
        <dbReference type="PROSITE" id="PS51352"/>
    </source>
</evidence>
<protein>
    <recommendedName>
        <fullName evidence="2">Thioredoxin domain-containing protein</fullName>
    </recommendedName>
</protein>
<dbReference type="InterPro" id="IPR013766">
    <property type="entry name" value="Thioredoxin_domain"/>
</dbReference>
<dbReference type="AlphaFoldDB" id="A0A7S0NKG3"/>
<dbReference type="GO" id="GO:0034976">
    <property type="term" value="P:response to endoplasmic reticulum stress"/>
    <property type="evidence" value="ECO:0007669"/>
    <property type="project" value="TreeGrafter"/>
</dbReference>
<keyword evidence="1" id="KW-0732">Signal</keyword>
<accession>A0A7S0NKG3</accession>